<keyword evidence="3 8" id="KW-0813">Transport</keyword>
<comment type="similarity">
    <text evidence="2 8">Belongs to the NiCoT transporter (TC 2.A.52) family.</text>
</comment>
<evidence type="ECO:0000256" key="4">
    <source>
        <dbReference type="ARBA" id="ARBA00022596"/>
    </source>
</evidence>
<proteinExistence type="inferred from homology"/>
<evidence type="ECO:0000256" key="6">
    <source>
        <dbReference type="ARBA" id="ARBA00022989"/>
    </source>
</evidence>
<keyword evidence="7 8" id="KW-0472">Membrane</keyword>
<dbReference type="PANTHER" id="PTHR31611:SF0">
    <property type="entry name" value="HIGH-AFFINITY NICKEL TRANSPORT PROTEIN NIC1"/>
    <property type="match status" value="1"/>
</dbReference>
<organism evidence="10 11">
    <name type="scientific">Parachaetomium inaequale</name>
    <dbReference type="NCBI Taxonomy" id="2588326"/>
    <lineage>
        <taxon>Eukaryota</taxon>
        <taxon>Fungi</taxon>
        <taxon>Dikarya</taxon>
        <taxon>Ascomycota</taxon>
        <taxon>Pezizomycotina</taxon>
        <taxon>Sordariomycetes</taxon>
        <taxon>Sordariomycetidae</taxon>
        <taxon>Sordariales</taxon>
        <taxon>Chaetomiaceae</taxon>
        <taxon>Parachaetomium</taxon>
    </lineage>
</organism>
<feature type="transmembrane region" description="Helical" evidence="8">
    <location>
        <begin position="21"/>
        <end position="51"/>
    </location>
</feature>
<name>A0AAN6P852_9PEZI</name>
<keyword evidence="6 8" id="KW-1133">Transmembrane helix</keyword>
<dbReference type="GO" id="GO:0012505">
    <property type="term" value="C:endomembrane system"/>
    <property type="evidence" value="ECO:0007669"/>
    <property type="project" value="UniProtKB-SubCell"/>
</dbReference>
<dbReference type="AlphaFoldDB" id="A0AAN6P852"/>
<evidence type="ECO:0000256" key="1">
    <source>
        <dbReference type="ARBA" id="ARBA00004127"/>
    </source>
</evidence>
<dbReference type="InterPro" id="IPR011541">
    <property type="entry name" value="Ni/Co_transpt_high_affinity"/>
</dbReference>
<comment type="caution">
    <text evidence="10">The sequence shown here is derived from an EMBL/GenBank/DDBJ whole genome shotgun (WGS) entry which is preliminary data.</text>
</comment>
<evidence type="ECO:0000313" key="11">
    <source>
        <dbReference type="Proteomes" id="UP001303115"/>
    </source>
</evidence>
<keyword evidence="4" id="KW-0533">Nickel</keyword>
<evidence type="ECO:0000256" key="5">
    <source>
        <dbReference type="ARBA" id="ARBA00022692"/>
    </source>
</evidence>
<comment type="subcellular location">
    <subcellularLocation>
        <location evidence="8">Cell membrane</location>
        <topology evidence="8">Multi-pass membrane protein</topology>
    </subcellularLocation>
    <subcellularLocation>
        <location evidence="1">Endomembrane system</location>
        <topology evidence="1">Multi-pass membrane protein</topology>
    </subcellularLocation>
</comment>
<evidence type="ECO:0000256" key="8">
    <source>
        <dbReference type="RuleBase" id="RU362101"/>
    </source>
</evidence>
<accession>A0AAN6P852</accession>
<feature type="transmembrane region" description="Helical" evidence="8">
    <location>
        <begin position="96"/>
        <end position="124"/>
    </location>
</feature>
<feature type="transmembrane region" description="Helical" evidence="8">
    <location>
        <begin position="353"/>
        <end position="376"/>
    </location>
</feature>
<keyword evidence="11" id="KW-1185">Reference proteome</keyword>
<dbReference type="PANTHER" id="PTHR31611">
    <property type="entry name" value="HIGH-AFFINITY NICKEL TRANSPORT PROTEIN NIC1"/>
    <property type="match status" value="1"/>
</dbReference>
<feature type="transmembrane region" description="Helical" evidence="8">
    <location>
        <begin position="263"/>
        <end position="282"/>
    </location>
</feature>
<feature type="compositionally biased region" description="Polar residues" evidence="9">
    <location>
        <begin position="426"/>
        <end position="436"/>
    </location>
</feature>
<evidence type="ECO:0000256" key="7">
    <source>
        <dbReference type="ARBA" id="ARBA00023136"/>
    </source>
</evidence>
<feature type="transmembrane region" description="Helical" evidence="8">
    <location>
        <begin position="303"/>
        <end position="333"/>
    </location>
</feature>
<reference evidence="11" key="1">
    <citation type="journal article" date="2023" name="Mol. Phylogenet. Evol.">
        <title>Genome-scale phylogeny and comparative genomics of the fungal order Sordariales.</title>
        <authorList>
            <person name="Hensen N."/>
            <person name="Bonometti L."/>
            <person name="Westerberg I."/>
            <person name="Brannstrom I.O."/>
            <person name="Guillou S."/>
            <person name="Cros-Aarteil S."/>
            <person name="Calhoun S."/>
            <person name="Haridas S."/>
            <person name="Kuo A."/>
            <person name="Mondo S."/>
            <person name="Pangilinan J."/>
            <person name="Riley R."/>
            <person name="LaButti K."/>
            <person name="Andreopoulos B."/>
            <person name="Lipzen A."/>
            <person name="Chen C."/>
            <person name="Yan M."/>
            <person name="Daum C."/>
            <person name="Ng V."/>
            <person name="Clum A."/>
            <person name="Steindorff A."/>
            <person name="Ohm R.A."/>
            <person name="Martin F."/>
            <person name="Silar P."/>
            <person name="Natvig D.O."/>
            <person name="Lalanne C."/>
            <person name="Gautier V."/>
            <person name="Ament-Velasquez S.L."/>
            <person name="Kruys A."/>
            <person name="Hutchinson M.I."/>
            <person name="Powell A.J."/>
            <person name="Barry K."/>
            <person name="Miller A.N."/>
            <person name="Grigoriev I.V."/>
            <person name="Debuchy R."/>
            <person name="Gladieux P."/>
            <person name="Hiltunen Thoren M."/>
            <person name="Johannesson H."/>
        </authorList>
    </citation>
    <scope>NUCLEOTIDE SEQUENCE [LARGE SCALE GENOMIC DNA]</scope>
    <source>
        <strain evidence="11">CBS 284.82</strain>
    </source>
</reference>
<feature type="region of interest" description="Disordered" evidence="9">
    <location>
        <begin position="387"/>
        <end position="436"/>
    </location>
</feature>
<evidence type="ECO:0000256" key="2">
    <source>
        <dbReference type="ARBA" id="ARBA00010892"/>
    </source>
</evidence>
<feature type="transmembrane region" description="Helical" evidence="8">
    <location>
        <begin position="233"/>
        <end position="257"/>
    </location>
</feature>
<dbReference type="GO" id="GO:0005886">
    <property type="term" value="C:plasma membrane"/>
    <property type="evidence" value="ECO:0007669"/>
    <property type="project" value="UniProtKB-SubCell"/>
</dbReference>
<evidence type="ECO:0000256" key="9">
    <source>
        <dbReference type="SAM" id="MobiDB-lite"/>
    </source>
</evidence>
<dbReference type="InterPro" id="IPR004688">
    <property type="entry name" value="Ni/Co_transpt"/>
</dbReference>
<evidence type="ECO:0000256" key="3">
    <source>
        <dbReference type="ARBA" id="ARBA00022448"/>
    </source>
</evidence>
<sequence>MPSRIRLPHPKWPSQWRMSPYLSAIPLPALQLIGLLILVNGLVWVAAGILLHYNPKLISPAVLSYTLGLRHALDADHISAIDLMTRRLIASGQQPVAVGTFFSLGHSTVVIVTCIVVAATAGALRDRFEDFQRVGGIIGTSVSAAFLLLLCVGNGWVLWRLVRRLRVVVEEQRTSPSGTADSGAAAYGAAREGQEGEVDVATGQQGLQLEGPGFLATVFRRVFKMVDRPWKMFPLGILFGLGFDTSSEIAILGIASIQAAQGTSMWVILIFPALFTAGMCMLDTTDGALMMALYTSKVFSRDVVAILYYSIVLTGITVFVSAFIGIIQVLSLVDHVAEPDGSFWEGVGAIGDYYDIIGGCICGLFLLVGVGSVLVYKPWRRRMDKRAARRDAESENQSSEPRSPHPLLPQDEPQGLGYGTAEPQDNKSGTVTTVAV</sequence>
<keyword evidence="5 8" id="KW-0812">Transmembrane</keyword>
<protein>
    <recommendedName>
        <fullName evidence="8">Nickel/cobalt efflux system</fullName>
    </recommendedName>
</protein>
<dbReference type="EMBL" id="MU854527">
    <property type="protein sequence ID" value="KAK4033489.1"/>
    <property type="molecule type" value="Genomic_DNA"/>
</dbReference>
<evidence type="ECO:0000313" key="10">
    <source>
        <dbReference type="EMBL" id="KAK4033489.1"/>
    </source>
</evidence>
<dbReference type="Pfam" id="PF03824">
    <property type="entry name" value="NicO"/>
    <property type="match status" value="1"/>
</dbReference>
<gene>
    <name evidence="10" type="ORF">C8A01DRAFT_19580</name>
</gene>
<feature type="transmembrane region" description="Helical" evidence="8">
    <location>
        <begin position="136"/>
        <end position="159"/>
    </location>
</feature>
<dbReference type="Proteomes" id="UP001303115">
    <property type="component" value="Unassembled WGS sequence"/>
</dbReference>
<dbReference type="GO" id="GO:0015099">
    <property type="term" value="F:nickel cation transmembrane transporter activity"/>
    <property type="evidence" value="ECO:0007669"/>
    <property type="project" value="UniProtKB-UniRule"/>
</dbReference>